<evidence type="ECO:0000313" key="2">
    <source>
        <dbReference type="EMBL" id="MFC3674699.1"/>
    </source>
</evidence>
<dbReference type="Proteomes" id="UP001595711">
    <property type="component" value="Unassembled WGS sequence"/>
</dbReference>
<evidence type="ECO:0000313" key="3">
    <source>
        <dbReference type="Proteomes" id="UP001595711"/>
    </source>
</evidence>
<name>A0ABV7VB52_9PROT</name>
<comment type="caution">
    <text evidence="2">The sequence shown here is derived from an EMBL/GenBank/DDBJ whole genome shotgun (WGS) entry which is preliminary data.</text>
</comment>
<keyword evidence="3" id="KW-1185">Reference proteome</keyword>
<gene>
    <name evidence="2" type="ORF">ACFOOQ_04030</name>
</gene>
<dbReference type="Pfam" id="PF07603">
    <property type="entry name" value="Lcl_C"/>
    <property type="match status" value="1"/>
</dbReference>
<protein>
    <submittedName>
        <fullName evidence="2">DUF1566 domain-containing protein</fullName>
    </submittedName>
</protein>
<dbReference type="InterPro" id="IPR011460">
    <property type="entry name" value="Lcl_C"/>
</dbReference>
<organism evidence="2 3">
    <name type="scientific">Ferrovibrio xuzhouensis</name>
    <dbReference type="NCBI Taxonomy" id="1576914"/>
    <lineage>
        <taxon>Bacteria</taxon>
        <taxon>Pseudomonadati</taxon>
        <taxon>Pseudomonadota</taxon>
        <taxon>Alphaproteobacteria</taxon>
        <taxon>Rhodospirillales</taxon>
        <taxon>Rhodospirillaceae</taxon>
        <taxon>Ferrovibrio</taxon>
    </lineage>
</organism>
<feature type="domain" description="Lcl C-terminal" evidence="1">
    <location>
        <begin position="76"/>
        <end position="173"/>
    </location>
</feature>
<dbReference type="EMBL" id="JBHRYJ010000001">
    <property type="protein sequence ID" value="MFC3674699.1"/>
    <property type="molecule type" value="Genomic_DNA"/>
</dbReference>
<reference evidence="3" key="1">
    <citation type="journal article" date="2019" name="Int. J. Syst. Evol. Microbiol.">
        <title>The Global Catalogue of Microorganisms (GCM) 10K type strain sequencing project: providing services to taxonomists for standard genome sequencing and annotation.</title>
        <authorList>
            <consortium name="The Broad Institute Genomics Platform"/>
            <consortium name="The Broad Institute Genome Sequencing Center for Infectious Disease"/>
            <person name="Wu L."/>
            <person name="Ma J."/>
        </authorList>
    </citation>
    <scope>NUCLEOTIDE SEQUENCE [LARGE SCALE GENOMIC DNA]</scope>
    <source>
        <strain evidence="3">KCTC 42182</strain>
    </source>
</reference>
<proteinExistence type="predicted"/>
<accession>A0ABV7VB52</accession>
<sequence length="177" mass="19160">MTKIDQTELPAVGTPFGGGFLGAVYFDDDGRRVGLITAPASSEIEAVFKTSRTADPGARSLHDGLANSEAMNDAEHPAAQHCRSLRIGGKDDWQLPSRRDIYRLAENCMPGAGIVPQQTTAAAFREGGPAAFQRALYWSSTECTSGSAWVQLFYGGHQYGTGKDWSCRVRAVRKCFL</sequence>
<dbReference type="RefSeq" id="WP_379722070.1">
    <property type="nucleotide sequence ID" value="NZ_JBHRYJ010000001.1"/>
</dbReference>
<evidence type="ECO:0000259" key="1">
    <source>
        <dbReference type="Pfam" id="PF07603"/>
    </source>
</evidence>